<feature type="region of interest" description="Disordered" evidence="2">
    <location>
        <begin position="148"/>
        <end position="170"/>
    </location>
</feature>
<dbReference type="EMBL" id="CAFBQP010000073">
    <property type="protein sequence ID" value="CAB5066269.1"/>
    <property type="molecule type" value="Genomic_DNA"/>
</dbReference>
<evidence type="ECO:0000313" key="6">
    <source>
        <dbReference type="EMBL" id="CAB4857881.1"/>
    </source>
</evidence>
<dbReference type="SUPFAM" id="SSF53822">
    <property type="entry name" value="Periplasmic binding protein-like I"/>
    <property type="match status" value="1"/>
</dbReference>
<feature type="domain" description="Leucine-binding protein" evidence="3">
    <location>
        <begin position="187"/>
        <end position="416"/>
    </location>
</feature>
<dbReference type="EMBL" id="CAEZXX010000015">
    <property type="protein sequence ID" value="CAB4697243.1"/>
    <property type="molecule type" value="Genomic_DNA"/>
</dbReference>
<evidence type="ECO:0000313" key="7">
    <source>
        <dbReference type="EMBL" id="CAB5066269.1"/>
    </source>
</evidence>
<evidence type="ECO:0000256" key="2">
    <source>
        <dbReference type="SAM" id="MobiDB-lite"/>
    </source>
</evidence>
<sequence length="428" mass="44426">MGSKRLLPTAVVVVLLAATSCGSRPTYAGALEGMIGTTGTEVVNEAFLARLSGTEAGRAGLVDTDFAAETYDSVVIVALAAEVAGTDGTALAKEITGVTRDGTECESFSACLAVIRKGGDPSYVGATGRRPLNEAGEPDTGNYQVETFGTNDRIDPTKRTFRKGSRPDTMAVTSQPITANLQGDGVLRIGALQPKTGRAKIYLPAVSAGWELALADIEAAGGVLGRSLEYRTADAGDASDDTGVRGARALLADGVDVVIASNSSAVTLQVIDEIVTAGIPIFSPLNTAPVLTNYPDGGLYFRNLPSDLIQADTLAHVIAERGNRTVSIVALDDAYGNGLAEQLAKSFETLGVTLLTTDLYDGATTNFFPIARRVTAADPDAIVLVSFSEASRALRAFVVSGIGPRRKQVFGTDGTTNNTIGELFDAGR</sequence>
<name>A0A6J7UJT4_9ZZZZ</name>
<evidence type="ECO:0000256" key="1">
    <source>
        <dbReference type="ARBA" id="ARBA00022729"/>
    </source>
</evidence>
<organism evidence="7">
    <name type="scientific">freshwater metagenome</name>
    <dbReference type="NCBI Taxonomy" id="449393"/>
    <lineage>
        <taxon>unclassified sequences</taxon>
        <taxon>metagenomes</taxon>
        <taxon>ecological metagenomes</taxon>
    </lineage>
</organism>
<dbReference type="PANTHER" id="PTHR30483:SF6">
    <property type="entry name" value="PERIPLASMIC BINDING PROTEIN OF ABC TRANSPORTER FOR NATURAL AMINO ACIDS"/>
    <property type="match status" value="1"/>
</dbReference>
<dbReference type="Gene3D" id="3.40.50.2300">
    <property type="match status" value="2"/>
</dbReference>
<evidence type="ECO:0000313" key="5">
    <source>
        <dbReference type="EMBL" id="CAB4755128.1"/>
    </source>
</evidence>
<dbReference type="InterPro" id="IPR028082">
    <property type="entry name" value="Peripla_BP_I"/>
</dbReference>
<dbReference type="AlphaFoldDB" id="A0A6J7UJT4"/>
<gene>
    <name evidence="4" type="ORF">UFOPK2602_00370</name>
    <name evidence="5" type="ORF">UFOPK2806_01263</name>
    <name evidence="6" type="ORF">UFOPK3417_00058</name>
    <name evidence="7" type="ORF">UFOPK4306_01776</name>
</gene>
<dbReference type="PANTHER" id="PTHR30483">
    <property type="entry name" value="LEUCINE-SPECIFIC-BINDING PROTEIN"/>
    <property type="match status" value="1"/>
</dbReference>
<evidence type="ECO:0000313" key="4">
    <source>
        <dbReference type="EMBL" id="CAB4697243.1"/>
    </source>
</evidence>
<dbReference type="InterPro" id="IPR051010">
    <property type="entry name" value="BCAA_transport"/>
</dbReference>
<evidence type="ECO:0000259" key="3">
    <source>
        <dbReference type="Pfam" id="PF13458"/>
    </source>
</evidence>
<protein>
    <submittedName>
        <fullName evidence="7">Unannotated protein</fullName>
    </submittedName>
</protein>
<dbReference type="PROSITE" id="PS51257">
    <property type="entry name" value="PROKAR_LIPOPROTEIN"/>
    <property type="match status" value="1"/>
</dbReference>
<accession>A0A6J7UJT4</accession>
<proteinExistence type="predicted"/>
<dbReference type="Pfam" id="PF13458">
    <property type="entry name" value="Peripla_BP_6"/>
    <property type="match status" value="1"/>
</dbReference>
<reference evidence="7" key="1">
    <citation type="submission" date="2020-05" db="EMBL/GenBank/DDBJ databases">
        <authorList>
            <person name="Chiriac C."/>
            <person name="Salcher M."/>
            <person name="Ghai R."/>
            <person name="Kavagutti S V."/>
        </authorList>
    </citation>
    <scope>NUCLEOTIDE SEQUENCE</scope>
</reference>
<dbReference type="EMBL" id="CAEZYY010000014">
    <property type="protein sequence ID" value="CAB4755128.1"/>
    <property type="molecule type" value="Genomic_DNA"/>
</dbReference>
<dbReference type="EMBL" id="CAFBLR010000002">
    <property type="protein sequence ID" value="CAB4857881.1"/>
    <property type="molecule type" value="Genomic_DNA"/>
</dbReference>
<dbReference type="InterPro" id="IPR028081">
    <property type="entry name" value="Leu-bd"/>
</dbReference>
<keyword evidence="1" id="KW-0732">Signal</keyword>